<sequence>MDIGLAKHLKLNQLRLISVIAEHGQLGIAADEMAMTQPAASRMLSEIEQTIGTRLFIRHAKGMEPTLVGQAVARRAHNLLVELRDLAREVGELKEGGGGTTAIGAVTGAAVGFVIPAIQQLRAIAPKAEIDINVDTSDILVRDLIAGHNDFVLARIPKQYDANEFEIYPARTESVTLVVRKDHPLANLDKVRVKDLAHFEWVMQSHRAPIREAVEAAFMEERAELPLSITNSTSLLALIAILVSSNAIAPMAREVSDLLVGHKVKADLKTLKLDRKIVMSPYYLLQMRGRQLSPLANQLKRLVLAELEQKPIKSEAYRVG</sequence>
<dbReference type="InterPro" id="IPR036388">
    <property type="entry name" value="WH-like_DNA-bd_sf"/>
</dbReference>
<evidence type="ECO:0000256" key="2">
    <source>
        <dbReference type="ARBA" id="ARBA00023015"/>
    </source>
</evidence>
<evidence type="ECO:0000256" key="3">
    <source>
        <dbReference type="ARBA" id="ARBA00023125"/>
    </source>
</evidence>
<evidence type="ECO:0000313" key="6">
    <source>
        <dbReference type="EMBL" id="QNT05775.1"/>
    </source>
</evidence>
<feature type="domain" description="HTH lysR-type" evidence="5">
    <location>
        <begin position="9"/>
        <end position="66"/>
    </location>
</feature>
<accession>A0A7H1J5K9</accession>
<dbReference type="PROSITE" id="PS50931">
    <property type="entry name" value="HTH_LYSR"/>
    <property type="match status" value="1"/>
</dbReference>
<comment type="similarity">
    <text evidence="1">Belongs to the LysR transcriptional regulatory family.</text>
</comment>
<dbReference type="OrthoDB" id="9814165at2"/>
<dbReference type="GO" id="GO:0005829">
    <property type="term" value="C:cytosol"/>
    <property type="evidence" value="ECO:0007669"/>
    <property type="project" value="TreeGrafter"/>
</dbReference>
<dbReference type="Gene3D" id="1.10.10.10">
    <property type="entry name" value="Winged helix-like DNA-binding domain superfamily/Winged helix DNA-binding domain"/>
    <property type="match status" value="1"/>
</dbReference>
<dbReference type="GO" id="GO:0003700">
    <property type="term" value="F:DNA-binding transcription factor activity"/>
    <property type="evidence" value="ECO:0007669"/>
    <property type="project" value="InterPro"/>
</dbReference>
<keyword evidence="4" id="KW-0804">Transcription</keyword>
<organism evidence="6 7">
    <name type="scientific">Marinomonas arctica</name>
    <dbReference type="NCBI Taxonomy" id="383750"/>
    <lineage>
        <taxon>Bacteria</taxon>
        <taxon>Pseudomonadati</taxon>
        <taxon>Pseudomonadota</taxon>
        <taxon>Gammaproteobacteria</taxon>
        <taxon>Oceanospirillales</taxon>
        <taxon>Oceanospirillaceae</taxon>
        <taxon>Marinomonas</taxon>
    </lineage>
</organism>
<proteinExistence type="inferred from homology"/>
<dbReference type="PRINTS" id="PR00039">
    <property type="entry name" value="HTHLYSR"/>
</dbReference>
<dbReference type="InterPro" id="IPR000847">
    <property type="entry name" value="LysR_HTH_N"/>
</dbReference>
<protein>
    <submittedName>
        <fullName evidence="6">LysR family transcriptional regulator</fullName>
    </submittedName>
</protein>
<dbReference type="InterPro" id="IPR036390">
    <property type="entry name" value="WH_DNA-bd_sf"/>
</dbReference>
<keyword evidence="3" id="KW-0238">DNA-binding</keyword>
<dbReference type="Pfam" id="PF03466">
    <property type="entry name" value="LysR_substrate"/>
    <property type="match status" value="1"/>
</dbReference>
<evidence type="ECO:0000259" key="5">
    <source>
        <dbReference type="PROSITE" id="PS50931"/>
    </source>
</evidence>
<dbReference type="SUPFAM" id="SSF53850">
    <property type="entry name" value="Periplasmic binding protein-like II"/>
    <property type="match status" value="1"/>
</dbReference>
<dbReference type="GO" id="GO:0003677">
    <property type="term" value="F:DNA binding"/>
    <property type="evidence" value="ECO:0007669"/>
    <property type="project" value="UniProtKB-KW"/>
</dbReference>
<dbReference type="Pfam" id="PF00126">
    <property type="entry name" value="HTH_1"/>
    <property type="match status" value="1"/>
</dbReference>
<dbReference type="EMBL" id="CP061081">
    <property type="protein sequence ID" value="QNT05775.1"/>
    <property type="molecule type" value="Genomic_DNA"/>
</dbReference>
<dbReference type="RefSeq" id="WP_111608724.1">
    <property type="nucleotide sequence ID" value="NZ_BMLJ01000019.1"/>
</dbReference>
<gene>
    <name evidence="6" type="ORF">IBG28_19335</name>
</gene>
<dbReference type="Gene3D" id="3.40.190.290">
    <property type="match status" value="1"/>
</dbReference>
<dbReference type="InterPro" id="IPR050950">
    <property type="entry name" value="HTH-type_LysR_regulators"/>
</dbReference>
<evidence type="ECO:0000256" key="4">
    <source>
        <dbReference type="ARBA" id="ARBA00023163"/>
    </source>
</evidence>
<dbReference type="Proteomes" id="UP000516370">
    <property type="component" value="Chromosome"/>
</dbReference>
<keyword evidence="2" id="KW-0805">Transcription regulation</keyword>
<dbReference type="SUPFAM" id="SSF46785">
    <property type="entry name" value="Winged helix' DNA-binding domain"/>
    <property type="match status" value="1"/>
</dbReference>
<dbReference type="PANTHER" id="PTHR30419">
    <property type="entry name" value="HTH-TYPE TRANSCRIPTIONAL REGULATOR YBHD"/>
    <property type="match status" value="1"/>
</dbReference>
<dbReference type="InterPro" id="IPR005119">
    <property type="entry name" value="LysR_subst-bd"/>
</dbReference>
<dbReference type="PANTHER" id="PTHR30419:SF8">
    <property type="entry name" value="NITROGEN ASSIMILATION TRANSCRIPTIONAL ACTIVATOR-RELATED"/>
    <property type="match status" value="1"/>
</dbReference>
<keyword evidence="7" id="KW-1185">Reference proteome</keyword>
<evidence type="ECO:0000256" key="1">
    <source>
        <dbReference type="ARBA" id="ARBA00009437"/>
    </source>
</evidence>
<dbReference type="KEGG" id="mard:IBG28_19335"/>
<reference evidence="6 7" key="1">
    <citation type="submission" date="2020-09" db="EMBL/GenBank/DDBJ databases">
        <title>Complete genome sequence of an Arctic sea ice bacterium Marinomonas arctica BSI20414.</title>
        <authorList>
            <person name="Liao L."/>
            <person name="Chen B."/>
        </authorList>
    </citation>
    <scope>NUCLEOTIDE SEQUENCE [LARGE SCALE GENOMIC DNA]</scope>
    <source>
        <strain evidence="6 7">BSI20414</strain>
    </source>
</reference>
<dbReference type="AlphaFoldDB" id="A0A7H1J5K9"/>
<evidence type="ECO:0000313" key="7">
    <source>
        <dbReference type="Proteomes" id="UP000516370"/>
    </source>
</evidence>
<name>A0A7H1J5K9_9GAMM</name>